<dbReference type="InterPro" id="IPR006776">
    <property type="entry name" value="SsgB"/>
</dbReference>
<evidence type="ECO:0000256" key="5">
    <source>
        <dbReference type="ARBA" id="ARBA00023210"/>
    </source>
</evidence>
<dbReference type="EMBL" id="CP159872">
    <property type="protein sequence ID" value="XCM78241.1"/>
    <property type="molecule type" value="Genomic_DNA"/>
</dbReference>
<evidence type="ECO:0000313" key="7">
    <source>
        <dbReference type="EMBL" id="XCM78241.1"/>
    </source>
</evidence>
<comment type="similarity">
    <text evidence="2">Belongs to the SsgA family.</text>
</comment>
<evidence type="ECO:0000256" key="6">
    <source>
        <dbReference type="ARBA" id="ARBA00023306"/>
    </source>
</evidence>
<proteinExistence type="inferred from homology"/>
<gene>
    <name evidence="7" type="ORF">ABWK59_04480</name>
</gene>
<evidence type="ECO:0000256" key="2">
    <source>
        <dbReference type="ARBA" id="ARBA00009323"/>
    </source>
</evidence>
<keyword evidence="5" id="KW-0717">Septation</keyword>
<accession>A0AAU8JQV1</accession>
<dbReference type="KEGG" id="kcm:ABWK59_04480"/>
<evidence type="ECO:0000256" key="1">
    <source>
        <dbReference type="ARBA" id="ARBA00004431"/>
    </source>
</evidence>
<dbReference type="InterPro" id="IPR038658">
    <property type="entry name" value="SsgB_sf"/>
</dbReference>
<keyword evidence="4" id="KW-0749">Sporulation</keyword>
<dbReference type="GO" id="GO:0030428">
    <property type="term" value="C:cell septum"/>
    <property type="evidence" value="ECO:0007669"/>
    <property type="project" value="UniProtKB-SubCell"/>
</dbReference>
<reference evidence="7" key="1">
    <citation type="submission" date="2024-06" db="EMBL/GenBank/DDBJ databases">
        <title>The genome sequences of Kitasatospora sp. strain HUAS MG31.</title>
        <authorList>
            <person name="Mo P."/>
        </authorList>
    </citation>
    <scope>NUCLEOTIDE SEQUENCE</scope>
    <source>
        <strain evidence="7">HUAS MG31</strain>
    </source>
</reference>
<evidence type="ECO:0000256" key="4">
    <source>
        <dbReference type="ARBA" id="ARBA00022969"/>
    </source>
</evidence>
<keyword evidence="3" id="KW-0132">Cell division</keyword>
<dbReference type="GO" id="GO:0030435">
    <property type="term" value="P:sporulation resulting in formation of a cellular spore"/>
    <property type="evidence" value="ECO:0007669"/>
    <property type="project" value="UniProtKB-KW"/>
</dbReference>
<comment type="subcellular location">
    <subcellularLocation>
        <location evidence="1">Cell septum</location>
    </subcellularLocation>
</comment>
<dbReference type="AlphaFoldDB" id="A0AAU8JQV1"/>
<keyword evidence="6" id="KW-0131">Cell cycle</keyword>
<protein>
    <submittedName>
        <fullName evidence="7">SsgA family sporulation/cell division regulator</fullName>
    </submittedName>
</protein>
<dbReference type="RefSeq" id="WP_354637984.1">
    <property type="nucleotide sequence ID" value="NZ_CP159872.1"/>
</dbReference>
<dbReference type="Gene3D" id="2.30.31.20">
    <property type="entry name" value="Sporulation-specific cell division protein SsgB"/>
    <property type="match status" value="1"/>
</dbReference>
<dbReference type="Pfam" id="PF04686">
    <property type="entry name" value="SsgA"/>
    <property type="match status" value="1"/>
</dbReference>
<sequence>MSESAVRCTAVWLLDSRYPDELIYAELRYDTSRPYSVCLAVGTCDPEVCWYFGRDLLADGRNEPSGEGDVRVAPGPPGEVLVRLGAGTGTVVVSIPLESVNVFLTECRLLVPPGSEGEHLDIDAALERLLGRE</sequence>
<name>A0AAU8JQV1_9ACTN</name>
<organism evidence="7">
    <name type="scientific">Kitasatospora camelliae</name>
    <dbReference type="NCBI Taxonomy" id="3156397"/>
    <lineage>
        <taxon>Bacteria</taxon>
        <taxon>Bacillati</taxon>
        <taxon>Actinomycetota</taxon>
        <taxon>Actinomycetes</taxon>
        <taxon>Kitasatosporales</taxon>
        <taxon>Streptomycetaceae</taxon>
        <taxon>Kitasatospora</taxon>
    </lineage>
</organism>
<dbReference type="GO" id="GO:0000917">
    <property type="term" value="P:division septum assembly"/>
    <property type="evidence" value="ECO:0007669"/>
    <property type="project" value="UniProtKB-KW"/>
</dbReference>
<evidence type="ECO:0000256" key="3">
    <source>
        <dbReference type="ARBA" id="ARBA00022618"/>
    </source>
</evidence>